<feature type="transmembrane region" description="Helical" evidence="2">
    <location>
        <begin position="242"/>
        <end position="266"/>
    </location>
</feature>
<feature type="compositionally biased region" description="Low complexity" evidence="1">
    <location>
        <begin position="31"/>
        <end position="52"/>
    </location>
</feature>
<evidence type="ECO:0000256" key="2">
    <source>
        <dbReference type="SAM" id="Phobius"/>
    </source>
</evidence>
<evidence type="ECO:0000313" key="4">
    <source>
        <dbReference type="Proteomes" id="UP000707451"/>
    </source>
</evidence>
<accession>A0A9P7XLF8</accession>
<feature type="transmembrane region" description="Helical" evidence="2">
    <location>
        <begin position="119"/>
        <end position="146"/>
    </location>
</feature>
<evidence type="ECO:0000256" key="1">
    <source>
        <dbReference type="SAM" id="MobiDB-lite"/>
    </source>
</evidence>
<feature type="compositionally biased region" description="Low complexity" evidence="1">
    <location>
        <begin position="11"/>
        <end position="24"/>
    </location>
</feature>
<feature type="region of interest" description="Disordered" evidence="1">
    <location>
        <begin position="1"/>
        <end position="52"/>
    </location>
</feature>
<dbReference type="OrthoDB" id="2427124at2759"/>
<keyword evidence="2" id="KW-0812">Transmembrane</keyword>
<proteinExistence type="predicted"/>
<keyword evidence="2" id="KW-1133">Transmembrane helix</keyword>
<feature type="transmembrane region" description="Helical" evidence="2">
    <location>
        <begin position="158"/>
        <end position="184"/>
    </location>
</feature>
<dbReference type="EMBL" id="JAHRHY010000018">
    <property type="protein sequence ID" value="KAG9062737.1"/>
    <property type="molecule type" value="Genomic_DNA"/>
</dbReference>
<keyword evidence="2" id="KW-0472">Membrane</keyword>
<protein>
    <submittedName>
        <fullName evidence="3">Uncharacterized protein</fullName>
    </submittedName>
</protein>
<reference evidence="3" key="1">
    <citation type="submission" date="2021-06" db="EMBL/GenBank/DDBJ databases">
        <title>Genome Sequence of Mortierella hyaline Strain SCG-10, a Cold-Adapted, Nitrate-Reducing Fungus Isolated from Soil in Minnesota, USA.</title>
        <authorList>
            <person name="Aldossari N."/>
        </authorList>
    </citation>
    <scope>NUCLEOTIDE SEQUENCE</scope>
    <source>
        <strain evidence="3">SCG-10</strain>
    </source>
</reference>
<comment type="caution">
    <text evidence="3">The sequence shown here is derived from an EMBL/GenBank/DDBJ whole genome shotgun (WGS) entry which is preliminary data.</text>
</comment>
<name>A0A9P7XLF8_9FUNG</name>
<dbReference type="AlphaFoldDB" id="A0A9P7XLF8"/>
<organism evidence="3 4">
    <name type="scientific">Linnemannia hyalina</name>
    <dbReference type="NCBI Taxonomy" id="64524"/>
    <lineage>
        <taxon>Eukaryota</taxon>
        <taxon>Fungi</taxon>
        <taxon>Fungi incertae sedis</taxon>
        <taxon>Mucoromycota</taxon>
        <taxon>Mortierellomycotina</taxon>
        <taxon>Mortierellomycetes</taxon>
        <taxon>Mortierellales</taxon>
        <taxon>Mortierellaceae</taxon>
        <taxon>Linnemannia</taxon>
    </lineage>
</organism>
<sequence>MSQEQPGYYSPAPAGGQVPVPGTPSYQYVTPQPLDPSQQQYQQQQQYAQQSPPGTILQQPYYPAQSPAPGFAQPSTVISPEFKEQPAAIYATEAHPAQPVVINVDGIERRGLMGKMHQFEMCCGFIPLHTGAMIIAILSVFLYGGFGLALLVSSTYSGTWYGIVFIILGIVYLGVAAISAAGFMGAYREDPKWVNIFVKFYVIGYFVWAIIQLIQMGISVAYYSNYCSNLSTYYGYSCGFGWAGWIIPFLIGLALQYYFCCCLVSYQRVLLAKLSGGDVEGGKTIEMH</sequence>
<feature type="transmembrane region" description="Helical" evidence="2">
    <location>
        <begin position="196"/>
        <end position="222"/>
    </location>
</feature>
<dbReference type="Proteomes" id="UP000707451">
    <property type="component" value="Unassembled WGS sequence"/>
</dbReference>
<evidence type="ECO:0000313" key="3">
    <source>
        <dbReference type="EMBL" id="KAG9062737.1"/>
    </source>
</evidence>
<gene>
    <name evidence="3" type="ORF">KI688_005043</name>
</gene>
<keyword evidence="4" id="KW-1185">Reference proteome</keyword>